<organism evidence="4 5">
    <name type="scientific">Amanita thiersii Skay4041</name>
    <dbReference type="NCBI Taxonomy" id="703135"/>
    <lineage>
        <taxon>Eukaryota</taxon>
        <taxon>Fungi</taxon>
        <taxon>Dikarya</taxon>
        <taxon>Basidiomycota</taxon>
        <taxon>Agaricomycotina</taxon>
        <taxon>Agaricomycetes</taxon>
        <taxon>Agaricomycetidae</taxon>
        <taxon>Agaricales</taxon>
        <taxon>Pluteineae</taxon>
        <taxon>Amanitaceae</taxon>
        <taxon>Amanita</taxon>
    </lineage>
</organism>
<dbReference type="AlphaFoldDB" id="A0A2A9NG35"/>
<dbReference type="EMBL" id="KZ302025">
    <property type="protein sequence ID" value="PFH49579.1"/>
    <property type="molecule type" value="Genomic_DNA"/>
</dbReference>
<evidence type="ECO:0000313" key="4">
    <source>
        <dbReference type="EMBL" id="PFH49579.1"/>
    </source>
</evidence>
<protein>
    <recommendedName>
        <fullName evidence="2">N-acetylglucosaminylphosphatidylinositol deacetylase</fullName>
        <ecNumber evidence="2">3.5.1.89</ecNumber>
    </recommendedName>
</protein>
<dbReference type="STRING" id="703135.A0A2A9NG35"/>
<dbReference type="Pfam" id="PF02585">
    <property type="entry name" value="PIG-L"/>
    <property type="match status" value="1"/>
</dbReference>
<dbReference type="SUPFAM" id="SSF102588">
    <property type="entry name" value="LmbE-like"/>
    <property type="match status" value="1"/>
</dbReference>
<sequence length="298" mass="33960">MLTPLSILVLIVSLLFTALYHPQQSNNVFTKQKYSRNVLLLTAHPDDECLFFAPTILALTGSDDRNKLYSFTLSNGDAEGLGETRKRELEGSLDVLGVGPEHRRLVNHPQLRDNMTVYWSSDVIADLIRPYVVEHNITTILTFDHEGISSHPNHKSIPDGVKRLIQTYSLDAPSTPRLYSLITVPLLTKYNGVLSPILAKIDLLCNRGVYYLELAFVRVLQMLGVPLTSEPGKSNYAAPATTPHFIMPVFVSGIKDYWRAISAMREHRSQLLWFRYLYVLFSRYMWVNEWVEIKVVHS</sequence>
<gene>
    <name evidence="4" type="ORF">AMATHDRAFT_86365</name>
</gene>
<evidence type="ECO:0000256" key="2">
    <source>
        <dbReference type="ARBA" id="ARBA00012176"/>
    </source>
</evidence>
<dbReference type="GO" id="GO:0016020">
    <property type="term" value="C:membrane"/>
    <property type="evidence" value="ECO:0007669"/>
    <property type="project" value="GOC"/>
</dbReference>
<comment type="similarity">
    <text evidence="1">Belongs to the PIGL family.</text>
</comment>
<feature type="signal peptide" evidence="3">
    <location>
        <begin position="1"/>
        <end position="25"/>
    </location>
</feature>
<dbReference type="EC" id="3.5.1.89" evidence="2"/>
<evidence type="ECO:0000256" key="3">
    <source>
        <dbReference type="SAM" id="SignalP"/>
    </source>
</evidence>
<evidence type="ECO:0000256" key="1">
    <source>
        <dbReference type="ARBA" id="ARBA00006066"/>
    </source>
</evidence>
<dbReference type="PANTHER" id="PTHR12993">
    <property type="entry name" value="N-ACETYLGLUCOSAMINYL-PHOSPHATIDYLINOSITOL DE-N-ACETYLASE-RELATED"/>
    <property type="match status" value="1"/>
</dbReference>
<proteinExistence type="inferred from homology"/>
<dbReference type="Proteomes" id="UP000242287">
    <property type="component" value="Unassembled WGS sequence"/>
</dbReference>
<dbReference type="PANTHER" id="PTHR12993:SF11">
    <property type="entry name" value="N-ACETYLGLUCOSAMINYL-PHOSPHATIDYLINOSITOL DE-N-ACETYLASE"/>
    <property type="match status" value="1"/>
</dbReference>
<name>A0A2A9NG35_9AGAR</name>
<evidence type="ECO:0000313" key="5">
    <source>
        <dbReference type="Proteomes" id="UP000242287"/>
    </source>
</evidence>
<keyword evidence="3" id="KW-0732">Signal</keyword>
<accession>A0A2A9NG35</accession>
<dbReference type="GO" id="GO:0005783">
    <property type="term" value="C:endoplasmic reticulum"/>
    <property type="evidence" value="ECO:0007669"/>
    <property type="project" value="TreeGrafter"/>
</dbReference>
<dbReference type="InterPro" id="IPR024078">
    <property type="entry name" value="LmbE-like_dom_sf"/>
</dbReference>
<dbReference type="OrthoDB" id="440160at2759"/>
<dbReference type="GO" id="GO:0000225">
    <property type="term" value="F:N-acetylglucosaminylphosphatidylinositol deacetylase activity"/>
    <property type="evidence" value="ECO:0007669"/>
    <property type="project" value="UniProtKB-EC"/>
</dbReference>
<dbReference type="GO" id="GO:0006506">
    <property type="term" value="P:GPI anchor biosynthetic process"/>
    <property type="evidence" value="ECO:0007669"/>
    <property type="project" value="UniProtKB-UniPathway"/>
</dbReference>
<dbReference type="UniPathway" id="UPA00196"/>
<dbReference type="InterPro" id="IPR003737">
    <property type="entry name" value="GlcNAc_PI_deacetylase-related"/>
</dbReference>
<dbReference type="Gene3D" id="3.40.50.10320">
    <property type="entry name" value="LmbE-like"/>
    <property type="match status" value="1"/>
</dbReference>
<feature type="chain" id="PRO_5013400996" description="N-acetylglucosaminylphosphatidylinositol deacetylase" evidence="3">
    <location>
        <begin position="26"/>
        <end position="298"/>
    </location>
</feature>
<keyword evidence="5" id="KW-1185">Reference proteome</keyword>
<reference evidence="4 5" key="1">
    <citation type="submission" date="2014-02" db="EMBL/GenBank/DDBJ databases">
        <title>Transposable element dynamics among asymbiotic and ectomycorrhizal Amanita fungi.</title>
        <authorList>
            <consortium name="DOE Joint Genome Institute"/>
            <person name="Hess J."/>
            <person name="Skrede I."/>
            <person name="Wolfe B."/>
            <person name="LaButti K."/>
            <person name="Ohm R.A."/>
            <person name="Grigoriev I.V."/>
            <person name="Pringle A."/>
        </authorList>
    </citation>
    <scope>NUCLEOTIDE SEQUENCE [LARGE SCALE GENOMIC DNA]</scope>
    <source>
        <strain evidence="4 5">SKay4041</strain>
    </source>
</reference>